<dbReference type="SMART" id="SM00339">
    <property type="entry name" value="FH"/>
    <property type="match status" value="1"/>
</dbReference>
<feature type="domain" description="Fork-head" evidence="6">
    <location>
        <begin position="141"/>
        <end position="235"/>
    </location>
</feature>
<dbReference type="GO" id="GO:0019904">
    <property type="term" value="F:protein domain specific binding"/>
    <property type="evidence" value="ECO:0007669"/>
    <property type="project" value="InterPro"/>
</dbReference>
<dbReference type="AlphaFoldDB" id="A0A423U7B8"/>
<dbReference type="GO" id="GO:0005634">
    <property type="term" value="C:nucleus"/>
    <property type="evidence" value="ECO:0007669"/>
    <property type="project" value="UniProtKB-SubCell"/>
</dbReference>
<dbReference type="STRING" id="6689.A0A423U7B8"/>
<protein>
    <submittedName>
        <fullName evidence="7">Protein fork head</fullName>
    </submittedName>
</protein>
<evidence type="ECO:0000256" key="1">
    <source>
        <dbReference type="ARBA" id="ARBA00004123"/>
    </source>
</evidence>
<evidence type="ECO:0000256" key="3">
    <source>
        <dbReference type="ARBA" id="ARBA00023242"/>
    </source>
</evidence>
<dbReference type="PRINTS" id="PR00053">
    <property type="entry name" value="FORKHEAD"/>
</dbReference>
<evidence type="ECO:0000256" key="2">
    <source>
        <dbReference type="ARBA" id="ARBA00023125"/>
    </source>
</evidence>
<evidence type="ECO:0000313" key="7">
    <source>
        <dbReference type="EMBL" id="ROT84561.1"/>
    </source>
</evidence>
<dbReference type="SUPFAM" id="SSF46785">
    <property type="entry name" value="Winged helix' DNA-binding domain"/>
    <property type="match status" value="1"/>
</dbReference>
<dbReference type="GO" id="GO:0009653">
    <property type="term" value="P:anatomical structure morphogenesis"/>
    <property type="evidence" value="ECO:0007669"/>
    <property type="project" value="TreeGrafter"/>
</dbReference>
<feature type="compositionally biased region" description="Polar residues" evidence="5">
    <location>
        <begin position="1"/>
        <end position="12"/>
    </location>
</feature>
<dbReference type="GO" id="GO:0000981">
    <property type="term" value="F:DNA-binding transcription factor activity, RNA polymerase II-specific"/>
    <property type="evidence" value="ECO:0007669"/>
    <property type="project" value="TreeGrafter"/>
</dbReference>
<dbReference type="InterPro" id="IPR030456">
    <property type="entry name" value="TF_fork_head_CS_2"/>
</dbReference>
<dbReference type="InterPro" id="IPR050211">
    <property type="entry name" value="FOX_domain-containing"/>
</dbReference>
<dbReference type="Pfam" id="PF08430">
    <property type="entry name" value="Forkhead_N"/>
    <property type="match status" value="1"/>
</dbReference>
<dbReference type="PANTHER" id="PTHR11829:SF380">
    <property type="entry name" value="PROTEIN FORK HEAD"/>
    <property type="match status" value="1"/>
</dbReference>
<feature type="compositionally biased region" description="Pro residues" evidence="5">
    <location>
        <begin position="428"/>
        <end position="437"/>
    </location>
</feature>
<feature type="region of interest" description="Disordered" evidence="5">
    <location>
        <begin position="1"/>
        <end position="23"/>
    </location>
</feature>
<feature type="compositionally biased region" description="Basic residues" evidence="5">
    <location>
        <begin position="289"/>
        <end position="298"/>
    </location>
</feature>
<comment type="subcellular location">
    <subcellularLocation>
        <location evidence="1 4">Nucleus</location>
    </subcellularLocation>
</comment>
<feature type="region of interest" description="Disordered" evidence="5">
    <location>
        <begin position="326"/>
        <end position="354"/>
    </location>
</feature>
<evidence type="ECO:0000313" key="8">
    <source>
        <dbReference type="Proteomes" id="UP000283509"/>
    </source>
</evidence>
<dbReference type="PROSITE" id="PS00658">
    <property type="entry name" value="FORK_HEAD_2"/>
    <property type="match status" value="1"/>
</dbReference>
<evidence type="ECO:0000256" key="4">
    <source>
        <dbReference type="PROSITE-ProRule" id="PRU00089"/>
    </source>
</evidence>
<organism evidence="7 8">
    <name type="scientific">Penaeus vannamei</name>
    <name type="common">Whiteleg shrimp</name>
    <name type="synonym">Litopenaeus vannamei</name>
    <dbReference type="NCBI Taxonomy" id="6689"/>
    <lineage>
        <taxon>Eukaryota</taxon>
        <taxon>Metazoa</taxon>
        <taxon>Ecdysozoa</taxon>
        <taxon>Arthropoda</taxon>
        <taxon>Crustacea</taxon>
        <taxon>Multicrustacea</taxon>
        <taxon>Malacostraca</taxon>
        <taxon>Eumalacostraca</taxon>
        <taxon>Eucarida</taxon>
        <taxon>Decapoda</taxon>
        <taxon>Dendrobranchiata</taxon>
        <taxon>Penaeoidea</taxon>
        <taxon>Penaeidae</taxon>
        <taxon>Penaeus</taxon>
    </lineage>
</organism>
<gene>
    <name evidence="7" type="ORF">C7M84_022253</name>
</gene>
<dbReference type="InterPro" id="IPR036390">
    <property type="entry name" value="WH_DNA-bd_sf"/>
</dbReference>
<dbReference type="InterPro" id="IPR036388">
    <property type="entry name" value="WH-like_DNA-bd_sf"/>
</dbReference>
<dbReference type="GO" id="GO:0030154">
    <property type="term" value="P:cell differentiation"/>
    <property type="evidence" value="ECO:0007669"/>
    <property type="project" value="TreeGrafter"/>
</dbReference>
<dbReference type="FunFam" id="1.10.10.10:FF:000042">
    <property type="entry name" value="hepatocyte nuclear factor 3-beta"/>
    <property type="match status" value="1"/>
</dbReference>
<feature type="region of interest" description="Disordered" evidence="5">
    <location>
        <begin position="243"/>
        <end position="312"/>
    </location>
</feature>
<feature type="region of interest" description="Disordered" evidence="5">
    <location>
        <begin position="426"/>
        <end position="479"/>
    </location>
</feature>
<dbReference type="Pfam" id="PF00250">
    <property type="entry name" value="Forkhead"/>
    <property type="match status" value="1"/>
</dbReference>
<dbReference type="PROSITE" id="PS50039">
    <property type="entry name" value="FORK_HEAD_3"/>
    <property type="match status" value="1"/>
</dbReference>
<keyword evidence="2 4" id="KW-0238">DNA-binding</keyword>
<accession>A0A423U7B8</accession>
<proteinExistence type="predicted"/>
<comment type="caution">
    <text evidence="7">The sequence shown here is derived from an EMBL/GenBank/DDBJ whole genome shotgun (WGS) entry which is preliminary data.</text>
</comment>
<evidence type="ECO:0000259" key="6">
    <source>
        <dbReference type="PROSITE" id="PS50039"/>
    </source>
</evidence>
<feature type="DNA-binding region" description="Fork-head" evidence="4">
    <location>
        <begin position="141"/>
        <end position="235"/>
    </location>
</feature>
<keyword evidence="8" id="KW-1185">Reference proteome</keyword>
<dbReference type="Proteomes" id="UP000283509">
    <property type="component" value="Unassembled WGS sequence"/>
</dbReference>
<dbReference type="Gene3D" id="1.10.10.10">
    <property type="entry name" value="Winged helix-like DNA-binding domain superfamily/Winged helix DNA-binding domain"/>
    <property type="match status" value="1"/>
</dbReference>
<reference evidence="7 8" key="1">
    <citation type="submission" date="2018-04" db="EMBL/GenBank/DDBJ databases">
        <authorList>
            <person name="Zhang X."/>
            <person name="Yuan J."/>
            <person name="Li F."/>
            <person name="Xiang J."/>
        </authorList>
    </citation>
    <scope>NUCLEOTIDE SEQUENCE [LARGE SCALE GENOMIC DNA]</scope>
    <source>
        <tissue evidence="7">Muscle</tissue>
    </source>
</reference>
<evidence type="ECO:0000256" key="5">
    <source>
        <dbReference type="SAM" id="MobiDB-lite"/>
    </source>
</evidence>
<dbReference type="GO" id="GO:0000978">
    <property type="term" value="F:RNA polymerase II cis-regulatory region sequence-specific DNA binding"/>
    <property type="evidence" value="ECO:0007669"/>
    <property type="project" value="TreeGrafter"/>
</dbReference>
<dbReference type="InterPro" id="IPR013638">
    <property type="entry name" value="Fork-head_N"/>
</dbReference>
<keyword evidence="3 4" id="KW-0539">Nucleus</keyword>
<feature type="compositionally biased region" description="Low complexity" evidence="5">
    <location>
        <begin position="438"/>
        <end position="448"/>
    </location>
</feature>
<dbReference type="PANTHER" id="PTHR11829">
    <property type="entry name" value="FORKHEAD BOX PROTEIN"/>
    <property type="match status" value="1"/>
</dbReference>
<name>A0A423U7B8_PENVA</name>
<feature type="region of interest" description="Disordered" evidence="5">
    <location>
        <begin position="113"/>
        <end position="133"/>
    </location>
</feature>
<reference evidence="7 8" key="2">
    <citation type="submission" date="2019-01" db="EMBL/GenBank/DDBJ databases">
        <title>The decoding of complex shrimp genome reveals the adaptation for benthos swimmer, frequently molting mechanism and breeding impact on genome.</title>
        <authorList>
            <person name="Sun Y."/>
            <person name="Gao Y."/>
            <person name="Yu Y."/>
        </authorList>
    </citation>
    <scope>NUCLEOTIDE SEQUENCE [LARGE SCALE GENOMIC DNA]</scope>
    <source>
        <tissue evidence="7">Muscle</tissue>
    </source>
</reference>
<dbReference type="InterPro" id="IPR047388">
    <property type="entry name" value="FH-like_dFKH"/>
</dbReference>
<dbReference type="CDD" id="cd20041">
    <property type="entry name" value="FH_dFKH"/>
    <property type="match status" value="1"/>
</dbReference>
<sequence length="479" mass="52547">MLSQKLYSDTMTPMSSAAPPVSPMSQTTYGMNSMNSMMGMNTYQQRLPPNMDFSSSMTGIGAMGMGGQCMSPGMTGMGAFPPMNSSMQQMNGMSGCMSGMGGMNQMVPYGRELQEPDSPVSSALQRARQDKTYRRSYTHAKPPYSYISLITMSIQNSPNKMVTLSEIYQFIMDLFPYYRQNQQRWQNSIRHSLSFNDCFIKIPRTPDKPGKGSFWSLHPDSGNMFENGCYLRRQKRFKCEKKEALRTTKTPHQGQTQHQSPSSAPTKQESSDEADSKMETALASPGHGHGLHNGHHAHVSQQQPPPSDPVSGMTQLLEAATKLEPPEAGYQMPPPSVSAAHLGTPTAHDLHAAPPLHPSLLKDYTASAYLKDYSNGHLKDYGGYLKDYSGHLKDYDHLKNYPAPAHPFSITSIIAAENKDSYGGYLSPLPPALPPRPRTTAWAATTGDTTRRRSTTTPPRPSDVGGGGDPLNTSPTRPL</sequence>
<feature type="compositionally biased region" description="Low complexity" evidence="5">
    <location>
        <begin position="13"/>
        <end position="23"/>
    </location>
</feature>
<dbReference type="InterPro" id="IPR001766">
    <property type="entry name" value="Fork_head_dom"/>
</dbReference>
<dbReference type="OrthoDB" id="5954824at2759"/>
<dbReference type="EMBL" id="QCYY01000528">
    <property type="protein sequence ID" value="ROT84561.1"/>
    <property type="molecule type" value="Genomic_DNA"/>
</dbReference>
<feature type="compositionally biased region" description="Polar residues" evidence="5">
    <location>
        <begin position="247"/>
        <end position="268"/>
    </location>
</feature>